<accession>A0ABN3GPM8</accession>
<comment type="similarity">
    <text evidence="1">Belongs to the AB hydrolase superfamily.</text>
</comment>
<name>A0ABN3GPM8_9PSEU</name>
<dbReference type="InterPro" id="IPR029058">
    <property type="entry name" value="AB_hydrolase_fold"/>
</dbReference>
<proteinExistence type="inferred from homology"/>
<dbReference type="PANTHER" id="PTHR22946">
    <property type="entry name" value="DIENELACTONE HYDROLASE DOMAIN-CONTAINING PROTEIN-RELATED"/>
    <property type="match status" value="1"/>
</dbReference>
<evidence type="ECO:0000313" key="4">
    <source>
        <dbReference type="Proteomes" id="UP001501218"/>
    </source>
</evidence>
<evidence type="ECO:0008006" key="5">
    <source>
        <dbReference type="Google" id="ProtNLM"/>
    </source>
</evidence>
<evidence type="ECO:0000256" key="1">
    <source>
        <dbReference type="ARBA" id="ARBA00008645"/>
    </source>
</evidence>
<organism evidence="3 4">
    <name type="scientific">Saccharopolyspora halophila</name>
    <dbReference type="NCBI Taxonomy" id="405551"/>
    <lineage>
        <taxon>Bacteria</taxon>
        <taxon>Bacillati</taxon>
        <taxon>Actinomycetota</taxon>
        <taxon>Actinomycetes</taxon>
        <taxon>Pseudonocardiales</taxon>
        <taxon>Pseudonocardiaceae</taxon>
        <taxon>Saccharopolyspora</taxon>
    </lineage>
</organism>
<sequence length="252" mass="27320">MPEGALGHYAPVMGFEEYVTQPFVLPLEPVDAERDGEVDLYLPDDEGPQPAVVFVHGGPLPPELSIAPSEWPVFRGYGALAATRGAVGVVVDHGLHSPAHYPKAADEVAAAVETARAHPRVDADRIALWFFSGGGPMLADWLRNPPDWVRCLAASYPVAATPPEWHVDARFNPIEAVNAGSPPIVLTRAGKENPDIASTVEAFVEAARAKARLEIIDVPNGQHSFDTLDHTEESRRAIEQAFDLVLRISRFD</sequence>
<dbReference type="Gene3D" id="3.40.50.1820">
    <property type="entry name" value="alpha/beta hydrolase"/>
    <property type="match status" value="1"/>
</dbReference>
<protein>
    <recommendedName>
        <fullName evidence="5">Alpha/beta hydrolase</fullName>
    </recommendedName>
</protein>
<gene>
    <name evidence="3" type="ORF">GCM10009854_39940</name>
</gene>
<keyword evidence="2" id="KW-0378">Hydrolase</keyword>
<keyword evidence="4" id="KW-1185">Reference proteome</keyword>
<reference evidence="3 4" key="1">
    <citation type="journal article" date="2019" name="Int. J. Syst. Evol. Microbiol.">
        <title>The Global Catalogue of Microorganisms (GCM) 10K type strain sequencing project: providing services to taxonomists for standard genome sequencing and annotation.</title>
        <authorList>
            <consortium name="The Broad Institute Genomics Platform"/>
            <consortium name="The Broad Institute Genome Sequencing Center for Infectious Disease"/>
            <person name="Wu L."/>
            <person name="Ma J."/>
        </authorList>
    </citation>
    <scope>NUCLEOTIDE SEQUENCE [LARGE SCALE GENOMIC DNA]</scope>
    <source>
        <strain evidence="3 4">JCM 16221</strain>
    </source>
</reference>
<dbReference type="PANTHER" id="PTHR22946:SF9">
    <property type="entry name" value="POLYKETIDE TRANSFERASE AF380"/>
    <property type="match status" value="1"/>
</dbReference>
<evidence type="ECO:0000256" key="2">
    <source>
        <dbReference type="ARBA" id="ARBA00022801"/>
    </source>
</evidence>
<evidence type="ECO:0000313" key="3">
    <source>
        <dbReference type="EMBL" id="GAA2357520.1"/>
    </source>
</evidence>
<dbReference type="InterPro" id="IPR050261">
    <property type="entry name" value="FrsA_esterase"/>
</dbReference>
<comment type="caution">
    <text evidence="3">The sequence shown here is derived from an EMBL/GenBank/DDBJ whole genome shotgun (WGS) entry which is preliminary data.</text>
</comment>
<dbReference type="Proteomes" id="UP001501218">
    <property type="component" value="Unassembled WGS sequence"/>
</dbReference>
<dbReference type="EMBL" id="BAAARA010000015">
    <property type="protein sequence ID" value="GAA2357520.1"/>
    <property type="molecule type" value="Genomic_DNA"/>
</dbReference>
<dbReference type="SUPFAM" id="SSF53474">
    <property type="entry name" value="alpha/beta-Hydrolases"/>
    <property type="match status" value="1"/>
</dbReference>